<evidence type="ECO:0000313" key="3">
    <source>
        <dbReference type="Proteomes" id="UP001057498"/>
    </source>
</evidence>
<dbReference type="EMBL" id="AP025730">
    <property type="protein sequence ID" value="BDI06448.1"/>
    <property type="molecule type" value="Genomic_DNA"/>
</dbReference>
<dbReference type="Gene3D" id="3.40.50.1820">
    <property type="entry name" value="alpha/beta hydrolase"/>
    <property type="match status" value="1"/>
</dbReference>
<keyword evidence="1" id="KW-0472">Membrane</keyword>
<dbReference type="InterPro" id="IPR029058">
    <property type="entry name" value="AB_hydrolase_fold"/>
</dbReference>
<name>A0ABM7YPK3_9BURK</name>
<accession>A0ABM7YPK3</accession>
<protein>
    <submittedName>
        <fullName evidence="2">Uncharacterized protein</fullName>
    </submittedName>
</protein>
<evidence type="ECO:0000313" key="2">
    <source>
        <dbReference type="EMBL" id="BDI06448.1"/>
    </source>
</evidence>
<keyword evidence="3" id="KW-1185">Reference proteome</keyword>
<gene>
    <name evidence="2" type="ORF">CATMQ487_34180</name>
</gene>
<keyword evidence="1" id="KW-0812">Transmembrane</keyword>
<sequence>MDMNKTNHLNPAGGMPRTDRRGALARIGLGLAGAAGLAPLLGGCGMLPRSSVVPMPLLREPAAPGRADTLVVMLPGRFDRPQDFVREGLVADLKGRRADVDVLLADAHLGYYMDRSVLDRLREDVIGPARRQGYRQIWLAGISLGGFGALGYAARHGEEPGGKVDGVLAIAPYLGSDEVIRAIGREGGPQRWLASPAKLGANDLEQDVWQWLAHPPADAPPVFLGYGRGDRMGSAHRLAAGLLPDGHVMHVDGGHDWAPWRALWQQWLVQGPLAPSAVRPA</sequence>
<dbReference type="SUPFAM" id="SSF53474">
    <property type="entry name" value="alpha/beta-Hydrolases"/>
    <property type="match status" value="1"/>
</dbReference>
<dbReference type="Proteomes" id="UP001057498">
    <property type="component" value="Chromosome"/>
</dbReference>
<keyword evidence="1" id="KW-1133">Transmembrane helix</keyword>
<proteinExistence type="predicted"/>
<evidence type="ECO:0000256" key="1">
    <source>
        <dbReference type="SAM" id="Phobius"/>
    </source>
</evidence>
<organism evidence="2 3">
    <name type="scientific">Sphaerotilus microaerophilus</name>
    <dbReference type="NCBI Taxonomy" id="2914710"/>
    <lineage>
        <taxon>Bacteria</taxon>
        <taxon>Pseudomonadati</taxon>
        <taxon>Pseudomonadota</taxon>
        <taxon>Betaproteobacteria</taxon>
        <taxon>Burkholderiales</taxon>
        <taxon>Sphaerotilaceae</taxon>
        <taxon>Sphaerotilus</taxon>
    </lineage>
</organism>
<reference evidence="2" key="1">
    <citation type="submission" date="2022-04" db="EMBL/GenBank/DDBJ databases">
        <title>Whole genome sequence of Sphaerotilus sp. FB-5.</title>
        <authorList>
            <person name="Takeda M."/>
            <person name="Narihara S."/>
            <person name="Akimoto M."/>
            <person name="Akimoto R."/>
            <person name="Nishiyashiki S."/>
            <person name="Murakami T."/>
        </authorList>
    </citation>
    <scope>NUCLEOTIDE SEQUENCE</scope>
    <source>
        <strain evidence="2">FB-5</strain>
    </source>
</reference>
<feature type="transmembrane region" description="Helical" evidence="1">
    <location>
        <begin position="23"/>
        <end position="42"/>
    </location>
</feature>